<evidence type="ECO:0000313" key="2">
    <source>
        <dbReference type="EMBL" id="AAM39215.1"/>
    </source>
</evidence>
<dbReference type="AlphaFoldDB" id="A0AAI7ZJC0"/>
<gene>
    <name evidence="2" type="ordered locus">XACa0011</name>
</gene>
<organism evidence="2 3">
    <name type="scientific">Xanthomonas axonopodis pv. citri (strain 306)</name>
    <dbReference type="NCBI Taxonomy" id="190486"/>
    <lineage>
        <taxon>Bacteria</taxon>
        <taxon>Pseudomonadati</taxon>
        <taxon>Pseudomonadota</taxon>
        <taxon>Gammaproteobacteria</taxon>
        <taxon>Lysobacterales</taxon>
        <taxon>Lysobacteraceae</taxon>
        <taxon>Xanthomonas</taxon>
    </lineage>
</organism>
<evidence type="ECO:0000313" key="3">
    <source>
        <dbReference type="Proteomes" id="UP000000576"/>
    </source>
</evidence>
<geneLocation type="plasmid" evidence="2 3">
    <name>pXAC33</name>
</geneLocation>
<feature type="region of interest" description="Disordered" evidence="1">
    <location>
        <begin position="51"/>
        <end position="70"/>
    </location>
</feature>
<dbReference type="EMBL" id="AE008924">
    <property type="protein sequence ID" value="AAM39215.1"/>
    <property type="molecule type" value="Genomic_DNA"/>
</dbReference>
<sequence>MPEVSSNLPSDRSERVAEISAVPAYNPKEQGCAFDFVLLHCLHPPGIAAATQQVGQQRGPHQRNRGAAHR</sequence>
<proteinExistence type="predicted"/>
<dbReference type="KEGG" id="xac:XACa0011"/>
<accession>A0AAI7ZJC0</accession>
<reference evidence="2 3" key="1">
    <citation type="journal article" date="2002" name="Nature">
        <title>Comparison of the genomes of two Xanthomonas pathogens with differing host specificities.</title>
        <authorList>
            <person name="da Silva A.C."/>
            <person name="Ferro J.A."/>
            <person name="Reinach F.C."/>
            <person name="Farah C.S."/>
            <person name="Furlan L.R."/>
            <person name="Quaggio R.B."/>
            <person name="Monteiro-Vitorello C.B."/>
            <person name="Van Sluys M.A."/>
            <person name="Almeida N.F."/>
            <person name="Alves L.M."/>
            <person name="do Amaral A.M."/>
            <person name="Bertolini M.C."/>
            <person name="Camargo L.E."/>
            <person name="Camarotte G."/>
            <person name="Cannavan F."/>
            <person name="Cardozo J."/>
            <person name="Chambergo F."/>
            <person name="Ciapina L.P."/>
            <person name="Cicarelli R.M."/>
            <person name="Coutinho L.L."/>
            <person name="Cursino-Santos J.R."/>
            <person name="El-Dorry H."/>
            <person name="Faria J.B."/>
            <person name="Ferreira A.J."/>
            <person name="Ferreira R.C."/>
            <person name="Ferro M.I."/>
            <person name="Formighieri E.F."/>
            <person name="Franco M.C."/>
            <person name="Greggio C.C."/>
            <person name="Gruber A."/>
            <person name="Katsuyama A.M."/>
            <person name="Kishi L.T."/>
            <person name="Leite R.P."/>
            <person name="Lemos E.G."/>
            <person name="Lemos M.V."/>
            <person name="Locali E.C."/>
            <person name="Machado M.A."/>
            <person name="Madeira A.M."/>
            <person name="Martinez-Rossi N.M."/>
            <person name="Martins E.C."/>
            <person name="Meidanis J."/>
            <person name="Menck C.F."/>
            <person name="Miyaki C.Y."/>
            <person name="Moon D.H."/>
            <person name="Moreira L.M."/>
            <person name="Novo M.T."/>
            <person name="Okura V.K."/>
            <person name="Oliveira M.C."/>
            <person name="Oliveira V.R."/>
            <person name="Pereira H.A."/>
            <person name="Rossi A."/>
            <person name="Sena J.A."/>
            <person name="Silva C."/>
            <person name="de Souza R.F."/>
            <person name="Spinola L.A."/>
            <person name="Takita M.A."/>
            <person name="Tamura R.E."/>
            <person name="Teixeira E.C."/>
            <person name="Tezza R.I."/>
            <person name="Trindade dos Santos M."/>
            <person name="Truffi D."/>
            <person name="Tsai S.M."/>
            <person name="White F.F."/>
            <person name="Setubal J.C."/>
            <person name="Kitajima J.P."/>
        </authorList>
    </citation>
    <scope>NUCLEOTIDE SEQUENCE [LARGE SCALE GENOMIC DNA]</scope>
    <source>
        <strain evidence="2 3">306</strain>
    </source>
</reference>
<feature type="compositionally biased region" description="Basic residues" evidence="1">
    <location>
        <begin position="60"/>
        <end position="70"/>
    </location>
</feature>
<keyword evidence="2" id="KW-0614">Plasmid</keyword>
<evidence type="ECO:0000256" key="1">
    <source>
        <dbReference type="SAM" id="MobiDB-lite"/>
    </source>
</evidence>
<protein>
    <submittedName>
        <fullName evidence="2">Uncharacterized protein</fullName>
    </submittedName>
</protein>
<dbReference type="Proteomes" id="UP000000576">
    <property type="component" value="Plasmid pXAC33"/>
</dbReference>
<name>A0AAI7ZJC0_XANAC</name>